<dbReference type="CDD" id="cd06583">
    <property type="entry name" value="PGRP"/>
    <property type="match status" value="1"/>
</dbReference>
<dbReference type="EMBL" id="NSDM01000014">
    <property type="protein sequence ID" value="MDQ2587979.1"/>
    <property type="molecule type" value="Genomic_DNA"/>
</dbReference>
<evidence type="ECO:0000256" key="1">
    <source>
        <dbReference type="ARBA" id="ARBA00001968"/>
    </source>
</evidence>
<dbReference type="PANTHER" id="PTHR11022:SF41">
    <property type="entry name" value="PEPTIDOGLYCAN-RECOGNITION PROTEIN LC-RELATED"/>
    <property type="match status" value="1"/>
</dbReference>
<evidence type="ECO:0000313" key="6">
    <source>
        <dbReference type="Proteomes" id="UP001225605"/>
    </source>
</evidence>
<dbReference type="PANTHER" id="PTHR11022">
    <property type="entry name" value="PEPTIDOGLYCAN RECOGNITION PROTEIN"/>
    <property type="match status" value="1"/>
</dbReference>
<comment type="similarity">
    <text evidence="2">Belongs to the N-acetylmuramoyl-L-alanine amidase 2 family.</text>
</comment>
<dbReference type="InterPro" id="IPR006619">
    <property type="entry name" value="PGRP_domain_met/bac"/>
</dbReference>
<dbReference type="SMART" id="SM00701">
    <property type="entry name" value="PGRP"/>
    <property type="match status" value="1"/>
</dbReference>
<evidence type="ECO:0000256" key="3">
    <source>
        <dbReference type="ARBA" id="ARBA00022723"/>
    </source>
</evidence>
<keyword evidence="6" id="KW-1185">Reference proteome</keyword>
<dbReference type="InterPro" id="IPR015510">
    <property type="entry name" value="PGRP"/>
</dbReference>
<keyword evidence="3" id="KW-0479">Metal-binding</keyword>
<dbReference type="InterPro" id="IPR027806">
    <property type="entry name" value="HARBI1_dom"/>
</dbReference>
<feature type="domain" description="Peptidoglycan recognition protein family" evidence="4">
    <location>
        <begin position="133"/>
        <end position="298"/>
    </location>
</feature>
<sequence>MTLAAGPAITAAQPGTVLPETLDRTRSLAYGRHRAATGAVAPTHLSVSSANSRFRARTASGWGEWRSIASCPSGRSEASRTAFVRVPEGALEYELDMTECGSVSELNTTAGRALGEPAPWSAGTWLCGRRFHGTYLSRAAWGANEPLRFAEDGSGRYPLAYFPVQTLTVHHTALQVGPDPAADVRAIYHDHTITQEFGDIGYHLLIDPAGRVYEGRHSGVDGVPVFGPDLSNGVPQMSNAAHVGGFDAGNVGVCLLGDLTSGEPTRAAGDALVKVLALLSLACGLNPLGRTDYVNQVNGATATVDSISGQVLADPAGRLLWTSPELPGSVHDPTAARTHGIVDALTMADIACWADKAYRGAGGPIRVPHRGRWHNLPPRQQAVNRSHARIRALGERAVPILEAWRLLRRLRCSTTRITDLTRAVLTLHLNTG</sequence>
<evidence type="ECO:0000256" key="2">
    <source>
        <dbReference type="ARBA" id="ARBA00007553"/>
    </source>
</evidence>
<dbReference type="Proteomes" id="UP001225605">
    <property type="component" value="Unassembled WGS sequence"/>
</dbReference>
<name>A0ABU0X777_9PSEU</name>
<accession>A0ABU0X777</accession>
<dbReference type="Gene3D" id="3.40.80.10">
    <property type="entry name" value="Peptidoglycan recognition protein-like"/>
    <property type="match status" value="1"/>
</dbReference>
<dbReference type="Pfam" id="PF13359">
    <property type="entry name" value="DDE_Tnp_4"/>
    <property type="match status" value="1"/>
</dbReference>
<evidence type="ECO:0000313" key="5">
    <source>
        <dbReference type="EMBL" id="MDQ2587979.1"/>
    </source>
</evidence>
<organism evidence="5 6">
    <name type="scientific">Saccharothrix yanglingensis</name>
    <dbReference type="NCBI Taxonomy" id="659496"/>
    <lineage>
        <taxon>Bacteria</taxon>
        <taxon>Bacillati</taxon>
        <taxon>Actinomycetota</taxon>
        <taxon>Actinomycetes</taxon>
        <taxon>Pseudonocardiales</taxon>
        <taxon>Pseudonocardiaceae</taxon>
        <taxon>Saccharothrix</taxon>
    </lineage>
</organism>
<gene>
    <name evidence="5" type="ORF">CKY47_29215</name>
</gene>
<reference evidence="5 6" key="1">
    <citation type="submission" date="2017-06" db="EMBL/GenBank/DDBJ databases">
        <title>Cultured bacterium strain Saccharothrix yanglingensis Hhs.015.</title>
        <authorList>
            <person name="Xia Y."/>
        </authorList>
    </citation>
    <scope>NUCLEOTIDE SEQUENCE [LARGE SCALE GENOMIC DNA]</scope>
    <source>
        <strain evidence="5 6">Hhs.015</strain>
    </source>
</reference>
<comment type="cofactor">
    <cofactor evidence="1">
        <name>a divalent metal cation</name>
        <dbReference type="ChEBI" id="CHEBI:60240"/>
    </cofactor>
</comment>
<dbReference type="SUPFAM" id="SSF55846">
    <property type="entry name" value="N-acetylmuramoyl-L-alanine amidase-like"/>
    <property type="match status" value="1"/>
</dbReference>
<dbReference type="Pfam" id="PF01510">
    <property type="entry name" value="Amidase_2"/>
    <property type="match status" value="1"/>
</dbReference>
<proteinExistence type="inferred from homology"/>
<evidence type="ECO:0000259" key="4">
    <source>
        <dbReference type="SMART" id="SM00701"/>
    </source>
</evidence>
<comment type="caution">
    <text evidence="5">The sequence shown here is derived from an EMBL/GenBank/DDBJ whole genome shotgun (WGS) entry which is preliminary data.</text>
</comment>
<dbReference type="InterPro" id="IPR036505">
    <property type="entry name" value="Amidase/PGRP_sf"/>
</dbReference>
<dbReference type="InterPro" id="IPR002502">
    <property type="entry name" value="Amidase_domain"/>
</dbReference>
<protein>
    <submittedName>
        <fullName evidence="5">N-acetylmuramoyl-L-alanine amidase</fullName>
    </submittedName>
</protein>